<dbReference type="Pfam" id="PF00923">
    <property type="entry name" value="TAL_FSA"/>
    <property type="match status" value="1"/>
</dbReference>
<keyword evidence="2" id="KW-0704">Schiff base</keyword>
<name>A0ABX8FA27_9BACI</name>
<proteinExistence type="predicted"/>
<dbReference type="InterPro" id="IPR001585">
    <property type="entry name" value="TAL/FSA"/>
</dbReference>
<protein>
    <submittedName>
        <fullName evidence="3">Fructose-6-phosphate aldolase</fullName>
    </submittedName>
</protein>
<dbReference type="Gene3D" id="3.20.20.70">
    <property type="entry name" value="Aldolase class I"/>
    <property type="match status" value="1"/>
</dbReference>
<evidence type="ECO:0000256" key="1">
    <source>
        <dbReference type="ARBA" id="ARBA00004496"/>
    </source>
</evidence>
<dbReference type="NCBIfam" id="NF009299">
    <property type="entry name" value="PRK12656.1"/>
    <property type="match status" value="1"/>
</dbReference>
<evidence type="ECO:0000313" key="4">
    <source>
        <dbReference type="Proteomes" id="UP000679247"/>
    </source>
</evidence>
<comment type="subcellular location">
    <subcellularLocation>
        <location evidence="1">Cytoplasm</location>
    </subcellularLocation>
</comment>
<evidence type="ECO:0000256" key="2">
    <source>
        <dbReference type="ARBA" id="ARBA00023270"/>
    </source>
</evidence>
<dbReference type="InterPro" id="IPR018225">
    <property type="entry name" value="Transaldolase_AS"/>
</dbReference>
<evidence type="ECO:0000313" key="3">
    <source>
        <dbReference type="EMBL" id="QVY61258.1"/>
    </source>
</evidence>
<dbReference type="CDD" id="cd00956">
    <property type="entry name" value="Transaldolase_FSA"/>
    <property type="match status" value="1"/>
</dbReference>
<dbReference type="PROSITE" id="PS01054">
    <property type="entry name" value="TRANSALDOLASE_1"/>
    <property type="match status" value="1"/>
</dbReference>
<dbReference type="PANTHER" id="PTHR10683">
    <property type="entry name" value="TRANSALDOLASE"/>
    <property type="match status" value="1"/>
</dbReference>
<gene>
    <name evidence="3" type="ORF">J1899_20235</name>
</gene>
<dbReference type="SUPFAM" id="SSF51569">
    <property type="entry name" value="Aldolase"/>
    <property type="match status" value="1"/>
</dbReference>
<dbReference type="InterPro" id="IPR013785">
    <property type="entry name" value="Aldolase_TIM"/>
</dbReference>
<dbReference type="Proteomes" id="UP000679247">
    <property type="component" value="Chromosome"/>
</dbReference>
<accession>A0ABX8FA27</accession>
<reference evidence="3 4" key="1">
    <citation type="submission" date="2021-03" db="EMBL/GenBank/DDBJ databases">
        <title>The first data on the complete genome of the tetrodotoxin-producing bacterium.</title>
        <authorList>
            <person name="Melnikova D.I."/>
            <person name="Nijland R."/>
            <person name="Magarlamov T.Y."/>
        </authorList>
    </citation>
    <scope>NUCLEOTIDE SEQUENCE [LARGE SCALE GENOMIC DNA]</scope>
    <source>
        <strain evidence="3 4">1839</strain>
    </source>
</reference>
<dbReference type="EMBL" id="CP071709">
    <property type="protein sequence ID" value="QVY61258.1"/>
    <property type="molecule type" value="Genomic_DNA"/>
</dbReference>
<organism evidence="3 4">
    <name type="scientific">Cytobacillus gottheilii</name>
    <dbReference type="NCBI Taxonomy" id="859144"/>
    <lineage>
        <taxon>Bacteria</taxon>
        <taxon>Bacillati</taxon>
        <taxon>Bacillota</taxon>
        <taxon>Bacilli</taxon>
        <taxon>Bacillales</taxon>
        <taxon>Bacillaceae</taxon>
        <taxon>Cytobacillus</taxon>
    </lineage>
</organism>
<sequence length="228" mass="25586">MELMFDTANLDNIRYFNGIFPYVGITSNPSILKKEGKRDLVHHFKEIQSIIGGERSLHIQLTAGTSEKMIEEAYKITEKLGKEVYIKIPINEEGLKAIKQLKQDHFKITATAIYTMAQGDYAIMAGADYLAPYYNRMENTNINAENVISHFADRIEVGGYQTKILAASFKNIGQVMKAFNCGAHCATVDPMLLGDSLKLPFIETAVSDFKKDWEAVYGQGNTFLNLLD</sequence>
<dbReference type="RefSeq" id="WP_214476308.1">
    <property type="nucleotide sequence ID" value="NZ_CP071709.1"/>
</dbReference>
<dbReference type="InterPro" id="IPR033919">
    <property type="entry name" value="TSA/FSA_arc/bac"/>
</dbReference>
<dbReference type="PANTHER" id="PTHR10683:SF28">
    <property type="entry name" value="TRANSALDOLASE C"/>
    <property type="match status" value="1"/>
</dbReference>
<keyword evidence="4" id="KW-1185">Reference proteome</keyword>